<keyword evidence="3" id="KW-1185">Reference proteome</keyword>
<name>A0A8K0PA42_LADFU</name>
<dbReference type="Proteomes" id="UP000792457">
    <property type="component" value="Unassembled WGS sequence"/>
</dbReference>
<accession>A0A8K0PA42</accession>
<protein>
    <recommendedName>
        <fullName evidence="1">PiggyBac transposable element-derived protein domain-containing protein</fullName>
    </recommendedName>
</protein>
<dbReference type="EMBL" id="KZ309750">
    <property type="protein sequence ID" value="KAG8239616.1"/>
    <property type="molecule type" value="Genomic_DNA"/>
</dbReference>
<dbReference type="PANTHER" id="PTHR46599">
    <property type="entry name" value="PIGGYBAC TRANSPOSABLE ELEMENT-DERIVED PROTEIN 4"/>
    <property type="match status" value="1"/>
</dbReference>
<gene>
    <name evidence="2" type="ORF">J437_LFUL018360</name>
</gene>
<reference evidence="2" key="1">
    <citation type="submission" date="2013-04" db="EMBL/GenBank/DDBJ databases">
        <authorList>
            <person name="Qu J."/>
            <person name="Murali S.C."/>
            <person name="Bandaranaike D."/>
            <person name="Bellair M."/>
            <person name="Blankenburg K."/>
            <person name="Chao H."/>
            <person name="Dinh H."/>
            <person name="Doddapaneni H."/>
            <person name="Downs B."/>
            <person name="Dugan-Rocha S."/>
            <person name="Elkadiri S."/>
            <person name="Gnanaolivu R.D."/>
            <person name="Hernandez B."/>
            <person name="Javaid M."/>
            <person name="Jayaseelan J.C."/>
            <person name="Lee S."/>
            <person name="Li M."/>
            <person name="Ming W."/>
            <person name="Munidasa M."/>
            <person name="Muniz J."/>
            <person name="Nguyen L."/>
            <person name="Ongeri F."/>
            <person name="Osuji N."/>
            <person name="Pu L.-L."/>
            <person name="Puazo M."/>
            <person name="Qu C."/>
            <person name="Quiroz J."/>
            <person name="Raj R."/>
            <person name="Weissenberger G."/>
            <person name="Xin Y."/>
            <person name="Zou X."/>
            <person name="Han Y."/>
            <person name="Richards S."/>
            <person name="Worley K."/>
            <person name="Muzny D."/>
            <person name="Gibbs R."/>
        </authorList>
    </citation>
    <scope>NUCLEOTIDE SEQUENCE</scope>
    <source>
        <strain evidence="2">Sampled in the wild</strain>
    </source>
</reference>
<sequence length="104" mass="11792">MATRRLGWHQYIPQKRERFGIKTFLLCESKSGYVWSTIVYTGKGTILDDTFKNTSMSSQVVKFLMKPLSEKGYCVTTDNFYTSPKLAEALISHSCDTYGTVSVT</sequence>
<dbReference type="InterPro" id="IPR029526">
    <property type="entry name" value="PGBD"/>
</dbReference>
<reference evidence="2" key="2">
    <citation type="submission" date="2017-10" db="EMBL/GenBank/DDBJ databases">
        <title>Ladona fulva Genome sequencing and assembly.</title>
        <authorList>
            <person name="Murali S."/>
            <person name="Richards S."/>
            <person name="Bandaranaike D."/>
            <person name="Bellair M."/>
            <person name="Blankenburg K."/>
            <person name="Chao H."/>
            <person name="Dinh H."/>
            <person name="Doddapaneni H."/>
            <person name="Dugan-Rocha S."/>
            <person name="Elkadiri S."/>
            <person name="Gnanaolivu R."/>
            <person name="Hernandez B."/>
            <person name="Skinner E."/>
            <person name="Javaid M."/>
            <person name="Lee S."/>
            <person name="Li M."/>
            <person name="Ming W."/>
            <person name="Munidasa M."/>
            <person name="Muniz J."/>
            <person name="Nguyen L."/>
            <person name="Hughes D."/>
            <person name="Osuji N."/>
            <person name="Pu L.-L."/>
            <person name="Puazo M."/>
            <person name="Qu C."/>
            <person name="Quiroz J."/>
            <person name="Raj R."/>
            <person name="Weissenberger G."/>
            <person name="Xin Y."/>
            <person name="Zou X."/>
            <person name="Han Y."/>
            <person name="Worley K."/>
            <person name="Muzny D."/>
            <person name="Gibbs R."/>
        </authorList>
    </citation>
    <scope>NUCLEOTIDE SEQUENCE</scope>
    <source>
        <strain evidence="2">Sampled in the wild</strain>
    </source>
</reference>
<dbReference type="Pfam" id="PF13843">
    <property type="entry name" value="DDE_Tnp_1_7"/>
    <property type="match status" value="1"/>
</dbReference>
<organism evidence="2 3">
    <name type="scientific">Ladona fulva</name>
    <name type="common">Scarce chaser dragonfly</name>
    <name type="synonym">Libellula fulva</name>
    <dbReference type="NCBI Taxonomy" id="123851"/>
    <lineage>
        <taxon>Eukaryota</taxon>
        <taxon>Metazoa</taxon>
        <taxon>Ecdysozoa</taxon>
        <taxon>Arthropoda</taxon>
        <taxon>Hexapoda</taxon>
        <taxon>Insecta</taxon>
        <taxon>Pterygota</taxon>
        <taxon>Palaeoptera</taxon>
        <taxon>Odonata</taxon>
        <taxon>Epiprocta</taxon>
        <taxon>Anisoptera</taxon>
        <taxon>Libelluloidea</taxon>
        <taxon>Libellulidae</taxon>
        <taxon>Ladona</taxon>
    </lineage>
</organism>
<proteinExistence type="predicted"/>
<dbReference type="AlphaFoldDB" id="A0A8K0PA42"/>
<dbReference type="PANTHER" id="PTHR46599:SF3">
    <property type="entry name" value="PIGGYBAC TRANSPOSABLE ELEMENT-DERIVED PROTEIN 4"/>
    <property type="match status" value="1"/>
</dbReference>
<dbReference type="OrthoDB" id="75807at2759"/>
<evidence type="ECO:0000313" key="2">
    <source>
        <dbReference type="EMBL" id="KAG8239616.1"/>
    </source>
</evidence>
<evidence type="ECO:0000313" key="3">
    <source>
        <dbReference type="Proteomes" id="UP000792457"/>
    </source>
</evidence>
<feature type="domain" description="PiggyBac transposable element-derived protein" evidence="1">
    <location>
        <begin position="5"/>
        <end position="102"/>
    </location>
</feature>
<evidence type="ECO:0000259" key="1">
    <source>
        <dbReference type="Pfam" id="PF13843"/>
    </source>
</evidence>
<comment type="caution">
    <text evidence="2">The sequence shown here is derived from an EMBL/GenBank/DDBJ whole genome shotgun (WGS) entry which is preliminary data.</text>
</comment>